<keyword evidence="1" id="KW-1133">Transmembrane helix</keyword>
<dbReference type="Proteomes" id="UP000006729">
    <property type="component" value="Chromosome 3"/>
</dbReference>
<feature type="transmembrane region" description="Helical" evidence="1">
    <location>
        <begin position="23"/>
        <end position="48"/>
    </location>
</feature>
<feature type="transmembrane region" description="Helical" evidence="1">
    <location>
        <begin position="60"/>
        <end position="78"/>
    </location>
</feature>
<proteinExistence type="predicted"/>
<dbReference type="InParanoid" id="A0A2K2B7T2"/>
<keyword evidence="3" id="KW-1185">Reference proteome</keyword>
<evidence type="ECO:0000256" key="1">
    <source>
        <dbReference type="SAM" id="Phobius"/>
    </source>
</evidence>
<evidence type="ECO:0000313" key="2">
    <source>
        <dbReference type="EMBL" id="PNT45835.1"/>
    </source>
</evidence>
<name>A0A2K2B7T2_POPTR</name>
<gene>
    <name evidence="2" type="ORF">POPTR_003G157600</name>
</gene>
<accession>A0A2K2B7T2</accession>
<evidence type="ECO:0000313" key="3">
    <source>
        <dbReference type="Proteomes" id="UP000006729"/>
    </source>
</evidence>
<protein>
    <submittedName>
        <fullName evidence="2">Uncharacterized protein</fullName>
    </submittedName>
</protein>
<sequence length="125" mass="14656">MGRASSTTEPTRMLTETSLWKTGGSFCVSFAVKFLCSILWFILCTELLLRFSQRQISEQLFSFCFWFSFLPLFFFNLTTNEVFLFSESLQQLNGWSYLFSLLEVKGKEKEEEKEIKTLVINLNKI</sequence>
<keyword evidence="1" id="KW-0472">Membrane</keyword>
<dbReference type="AlphaFoldDB" id="A0A2K2B7T2"/>
<reference evidence="2 3" key="1">
    <citation type="journal article" date="2006" name="Science">
        <title>The genome of black cottonwood, Populus trichocarpa (Torr. &amp; Gray).</title>
        <authorList>
            <person name="Tuskan G.A."/>
            <person name="Difazio S."/>
            <person name="Jansson S."/>
            <person name="Bohlmann J."/>
            <person name="Grigoriev I."/>
            <person name="Hellsten U."/>
            <person name="Putnam N."/>
            <person name="Ralph S."/>
            <person name="Rombauts S."/>
            <person name="Salamov A."/>
            <person name="Schein J."/>
            <person name="Sterck L."/>
            <person name="Aerts A."/>
            <person name="Bhalerao R.R."/>
            <person name="Bhalerao R.P."/>
            <person name="Blaudez D."/>
            <person name="Boerjan W."/>
            <person name="Brun A."/>
            <person name="Brunner A."/>
            <person name="Busov V."/>
            <person name="Campbell M."/>
            <person name="Carlson J."/>
            <person name="Chalot M."/>
            <person name="Chapman J."/>
            <person name="Chen G.L."/>
            <person name="Cooper D."/>
            <person name="Coutinho P.M."/>
            <person name="Couturier J."/>
            <person name="Covert S."/>
            <person name="Cronk Q."/>
            <person name="Cunningham R."/>
            <person name="Davis J."/>
            <person name="Degroeve S."/>
            <person name="Dejardin A."/>
            <person name="Depamphilis C."/>
            <person name="Detter J."/>
            <person name="Dirks B."/>
            <person name="Dubchak I."/>
            <person name="Duplessis S."/>
            <person name="Ehlting J."/>
            <person name="Ellis B."/>
            <person name="Gendler K."/>
            <person name="Goodstein D."/>
            <person name="Gribskov M."/>
            <person name="Grimwood J."/>
            <person name="Groover A."/>
            <person name="Gunter L."/>
            <person name="Hamberger B."/>
            <person name="Heinze B."/>
            <person name="Helariutta Y."/>
            <person name="Henrissat B."/>
            <person name="Holligan D."/>
            <person name="Holt R."/>
            <person name="Huang W."/>
            <person name="Islam-Faridi N."/>
            <person name="Jones S."/>
            <person name="Jones-Rhoades M."/>
            <person name="Jorgensen R."/>
            <person name="Joshi C."/>
            <person name="Kangasjarvi J."/>
            <person name="Karlsson J."/>
            <person name="Kelleher C."/>
            <person name="Kirkpatrick R."/>
            <person name="Kirst M."/>
            <person name="Kohler A."/>
            <person name="Kalluri U."/>
            <person name="Larimer F."/>
            <person name="Leebens-Mack J."/>
            <person name="Leple J.C."/>
            <person name="Locascio P."/>
            <person name="Lou Y."/>
            <person name="Lucas S."/>
            <person name="Martin F."/>
            <person name="Montanini B."/>
            <person name="Napoli C."/>
            <person name="Nelson D.R."/>
            <person name="Nelson C."/>
            <person name="Nieminen K."/>
            <person name="Nilsson O."/>
            <person name="Pereda V."/>
            <person name="Peter G."/>
            <person name="Philippe R."/>
            <person name="Pilate G."/>
            <person name="Poliakov A."/>
            <person name="Razumovskaya J."/>
            <person name="Richardson P."/>
            <person name="Rinaldi C."/>
            <person name="Ritland K."/>
            <person name="Rouze P."/>
            <person name="Ryaboy D."/>
            <person name="Schmutz J."/>
            <person name="Schrader J."/>
            <person name="Segerman B."/>
            <person name="Shin H."/>
            <person name="Siddiqui A."/>
            <person name="Sterky F."/>
            <person name="Terry A."/>
            <person name="Tsai C.J."/>
            <person name="Uberbacher E."/>
            <person name="Unneberg P."/>
            <person name="Vahala J."/>
            <person name="Wall K."/>
            <person name="Wessler S."/>
            <person name="Yang G."/>
            <person name="Yin T."/>
            <person name="Douglas C."/>
            <person name="Marra M."/>
            <person name="Sandberg G."/>
            <person name="Van de Peer Y."/>
            <person name="Rokhsar D."/>
        </authorList>
    </citation>
    <scope>NUCLEOTIDE SEQUENCE [LARGE SCALE GENOMIC DNA]</scope>
    <source>
        <strain evidence="3">cv. Nisqually</strain>
    </source>
</reference>
<organism evidence="2 3">
    <name type="scientific">Populus trichocarpa</name>
    <name type="common">Western balsam poplar</name>
    <name type="synonym">Populus balsamifera subsp. trichocarpa</name>
    <dbReference type="NCBI Taxonomy" id="3694"/>
    <lineage>
        <taxon>Eukaryota</taxon>
        <taxon>Viridiplantae</taxon>
        <taxon>Streptophyta</taxon>
        <taxon>Embryophyta</taxon>
        <taxon>Tracheophyta</taxon>
        <taxon>Spermatophyta</taxon>
        <taxon>Magnoliopsida</taxon>
        <taxon>eudicotyledons</taxon>
        <taxon>Gunneridae</taxon>
        <taxon>Pentapetalae</taxon>
        <taxon>rosids</taxon>
        <taxon>fabids</taxon>
        <taxon>Malpighiales</taxon>
        <taxon>Salicaceae</taxon>
        <taxon>Saliceae</taxon>
        <taxon>Populus</taxon>
    </lineage>
</organism>
<dbReference type="EMBL" id="CM009292">
    <property type="protein sequence ID" value="PNT45835.1"/>
    <property type="molecule type" value="Genomic_DNA"/>
</dbReference>
<keyword evidence="1" id="KW-0812">Transmembrane</keyword>